<dbReference type="AlphaFoldDB" id="A0A8S0TKI6"/>
<evidence type="ECO:0000313" key="2">
    <source>
        <dbReference type="EMBL" id="CAA3005857.1"/>
    </source>
</evidence>
<sequence>MEFVIEKGDRFEAKTTQASSLASIDLNLGSLDNEHKNMFKASCFGQFVGMRHIKFSGQLIHQLLNRLVKCDKEDELWLCFRDKLARFSLKEWALITGLNCGTGPDAKHMEYVR</sequence>
<dbReference type="Pfam" id="PF09331">
    <property type="entry name" value="DUF1985"/>
    <property type="match status" value="1"/>
</dbReference>
<dbReference type="Gramene" id="OE9A093187T1">
    <property type="protein sequence ID" value="OE9A093187C1"/>
    <property type="gene ID" value="OE9A093187"/>
</dbReference>
<dbReference type="Proteomes" id="UP000594638">
    <property type="component" value="Unassembled WGS sequence"/>
</dbReference>
<feature type="domain" description="DUF1985" evidence="1">
    <location>
        <begin position="64"/>
        <end position="106"/>
    </location>
</feature>
<dbReference type="PANTHER" id="PTHR48449">
    <property type="entry name" value="DUF1985 DOMAIN-CONTAINING PROTEIN"/>
    <property type="match status" value="1"/>
</dbReference>
<keyword evidence="3" id="KW-1185">Reference proteome</keyword>
<name>A0A8S0TKI6_OLEEU</name>
<dbReference type="OrthoDB" id="1750169at2759"/>
<evidence type="ECO:0000313" key="3">
    <source>
        <dbReference type="Proteomes" id="UP000594638"/>
    </source>
</evidence>
<protein>
    <recommendedName>
        <fullName evidence="1">DUF1985 domain-containing protein</fullName>
    </recommendedName>
</protein>
<comment type="caution">
    <text evidence="2">The sequence shown here is derived from an EMBL/GenBank/DDBJ whole genome shotgun (WGS) entry which is preliminary data.</text>
</comment>
<accession>A0A8S0TKI6</accession>
<dbReference type="EMBL" id="CACTIH010007253">
    <property type="protein sequence ID" value="CAA3005857.1"/>
    <property type="molecule type" value="Genomic_DNA"/>
</dbReference>
<organism evidence="2 3">
    <name type="scientific">Olea europaea subsp. europaea</name>
    <dbReference type="NCBI Taxonomy" id="158383"/>
    <lineage>
        <taxon>Eukaryota</taxon>
        <taxon>Viridiplantae</taxon>
        <taxon>Streptophyta</taxon>
        <taxon>Embryophyta</taxon>
        <taxon>Tracheophyta</taxon>
        <taxon>Spermatophyta</taxon>
        <taxon>Magnoliopsida</taxon>
        <taxon>eudicotyledons</taxon>
        <taxon>Gunneridae</taxon>
        <taxon>Pentapetalae</taxon>
        <taxon>asterids</taxon>
        <taxon>lamiids</taxon>
        <taxon>Lamiales</taxon>
        <taxon>Oleaceae</taxon>
        <taxon>Oleeae</taxon>
        <taxon>Olea</taxon>
    </lineage>
</organism>
<gene>
    <name evidence="2" type="ORF">OLEA9_A093187</name>
</gene>
<reference evidence="2 3" key="1">
    <citation type="submission" date="2019-12" db="EMBL/GenBank/DDBJ databases">
        <authorList>
            <person name="Alioto T."/>
            <person name="Alioto T."/>
            <person name="Gomez Garrido J."/>
        </authorList>
    </citation>
    <scope>NUCLEOTIDE SEQUENCE [LARGE SCALE GENOMIC DNA]</scope>
</reference>
<evidence type="ECO:0000259" key="1">
    <source>
        <dbReference type="Pfam" id="PF09331"/>
    </source>
</evidence>
<proteinExistence type="predicted"/>
<dbReference type="PANTHER" id="PTHR48449:SF1">
    <property type="entry name" value="DUF1985 DOMAIN-CONTAINING PROTEIN"/>
    <property type="match status" value="1"/>
</dbReference>
<dbReference type="InterPro" id="IPR015410">
    <property type="entry name" value="DUF1985"/>
</dbReference>